<dbReference type="InterPro" id="IPR005895">
    <property type="entry name" value="ABC_transptr_haem_export_CcmA"/>
</dbReference>
<keyword evidence="4 9" id="KW-0067">ATP-binding</keyword>
<evidence type="ECO:0000256" key="5">
    <source>
        <dbReference type="ARBA" id="ARBA00022967"/>
    </source>
</evidence>
<evidence type="ECO:0000256" key="1">
    <source>
        <dbReference type="ARBA" id="ARBA00022448"/>
    </source>
</evidence>
<evidence type="ECO:0000256" key="2">
    <source>
        <dbReference type="ARBA" id="ARBA00022741"/>
    </source>
</evidence>
<evidence type="ECO:0000256" key="6">
    <source>
        <dbReference type="ARBA" id="ARBA00023136"/>
    </source>
</evidence>
<dbReference type="Gene3D" id="3.40.50.300">
    <property type="entry name" value="P-loop containing nucleotide triphosphate hydrolases"/>
    <property type="match status" value="1"/>
</dbReference>
<proteinExistence type="predicted"/>
<sequence>MFRIEANNISFAREDVEIFSNISFTVNSGEILWIKGDNGSGKTTLLRIIAGIIRNFSGEILFQGKPITQNTLYNSEITYIGEKSACDEEYSIFENLLFWAKLRDRIALLEATLEFFNLGRIAHVEVKKLSSGWKKRVALAKLLLFNSKIWILDEPFTYLDTESIKLFVELFESRLEQRGIIVLVNHGELDITNLTVKELRLSQI</sequence>
<gene>
    <name evidence="9" type="primary">ccmA</name>
    <name evidence="9" type="ORF">NHE_0663</name>
</gene>
<dbReference type="STRING" id="1286528.NHE_0663"/>
<dbReference type="SUPFAM" id="SSF52540">
    <property type="entry name" value="P-loop containing nucleoside triphosphate hydrolases"/>
    <property type="match status" value="1"/>
</dbReference>
<evidence type="ECO:0000256" key="3">
    <source>
        <dbReference type="ARBA" id="ARBA00022748"/>
    </source>
</evidence>
<comment type="function">
    <text evidence="7">Part of an ABC transporter complex. Transmembrane domains (TMD) form a pore in the inner membrane and the ATP-binding domain (NBD) is responsible for energy generation.</text>
</comment>
<dbReference type="InterPro" id="IPR027417">
    <property type="entry name" value="P-loop_NTPase"/>
</dbReference>
<accession>X5H4V5</accession>
<dbReference type="Pfam" id="PF00005">
    <property type="entry name" value="ABC_tran"/>
    <property type="match status" value="1"/>
</dbReference>
<reference evidence="9 10" key="1">
    <citation type="submission" date="2014-03" db="EMBL/GenBank/DDBJ databases">
        <title>Sequencing and Comparison of Genomes and Transcriptome Profiles of Human Ehrlichiosis Agents.</title>
        <authorList>
            <person name="Lin M."/>
            <person name="Daugherty S.C."/>
            <person name="Nagaraj S."/>
            <person name="Cheng Z."/>
            <person name="Xiong Q."/>
            <person name="Lin F.-Y."/>
            <person name="Sengamalay N."/>
            <person name="Ott S."/>
            <person name="Godinez A."/>
            <person name="Tallon L.J."/>
            <person name="Sadzewicz L."/>
            <person name="Fraser C.M."/>
            <person name="Dunning Hotopp J.C."/>
            <person name="Rikihisa Y."/>
        </authorList>
    </citation>
    <scope>NUCLEOTIDE SEQUENCE [LARGE SCALE GENOMIC DNA]</scope>
    <source>
        <strain evidence="9 10">Oregon</strain>
    </source>
</reference>
<dbReference type="SMART" id="SM00382">
    <property type="entry name" value="AAA"/>
    <property type="match status" value="1"/>
</dbReference>
<dbReference type="OrthoDB" id="9800654at2"/>
<dbReference type="InterPro" id="IPR003439">
    <property type="entry name" value="ABC_transporter-like_ATP-bd"/>
</dbReference>
<keyword evidence="3" id="KW-0201">Cytochrome c-type biogenesis</keyword>
<keyword evidence="1" id="KW-0813">Transport</keyword>
<name>X5H4V5_9RICK</name>
<dbReference type="GO" id="GO:0005524">
    <property type="term" value="F:ATP binding"/>
    <property type="evidence" value="ECO:0007669"/>
    <property type="project" value="UniProtKB-KW"/>
</dbReference>
<evidence type="ECO:0000256" key="4">
    <source>
        <dbReference type="ARBA" id="ARBA00022840"/>
    </source>
</evidence>
<evidence type="ECO:0000313" key="9">
    <source>
        <dbReference type="EMBL" id="AHX11596.1"/>
    </source>
</evidence>
<evidence type="ECO:0000259" key="8">
    <source>
        <dbReference type="PROSITE" id="PS50893"/>
    </source>
</evidence>
<evidence type="ECO:0000256" key="7">
    <source>
        <dbReference type="ARBA" id="ARBA00024725"/>
    </source>
</evidence>
<dbReference type="PROSITE" id="PS00211">
    <property type="entry name" value="ABC_TRANSPORTER_1"/>
    <property type="match status" value="1"/>
</dbReference>
<dbReference type="PANTHER" id="PTHR43499:SF1">
    <property type="entry name" value="ABC TRANSPORTER I FAMILY MEMBER 1"/>
    <property type="match status" value="1"/>
</dbReference>
<dbReference type="KEGG" id="nhm:NHE_0663"/>
<dbReference type="InterPro" id="IPR017871">
    <property type="entry name" value="ABC_transporter-like_CS"/>
</dbReference>
<organism evidence="9 10">
    <name type="scientific">Neorickettsia helminthoeca str. Oregon</name>
    <dbReference type="NCBI Taxonomy" id="1286528"/>
    <lineage>
        <taxon>Bacteria</taxon>
        <taxon>Pseudomonadati</taxon>
        <taxon>Pseudomonadota</taxon>
        <taxon>Alphaproteobacteria</taxon>
        <taxon>Rickettsiales</taxon>
        <taxon>Anaplasmataceae</taxon>
        <taxon>Neorickettsia</taxon>
    </lineage>
</organism>
<feature type="domain" description="ABC transporter" evidence="8">
    <location>
        <begin position="4"/>
        <end position="204"/>
    </location>
</feature>
<dbReference type="GO" id="GO:0016887">
    <property type="term" value="F:ATP hydrolysis activity"/>
    <property type="evidence" value="ECO:0007669"/>
    <property type="project" value="InterPro"/>
</dbReference>
<evidence type="ECO:0000313" key="10">
    <source>
        <dbReference type="Proteomes" id="UP000023755"/>
    </source>
</evidence>
<dbReference type="PROSITE" id="PS50893">
    <property type="entry name" value="ABC_TRANSPORTER_2"/>
    <property type="match status" value="1"/>
</dbReference>
<dbReference type="NCBIfam" id="TIGR01189">
    <property type="entry name" value="ccmA"/>
    <property type="match status" value="1"/>
</dbReference>
<keyword evidence="9" id="KW-0378">Hydrolase</keyword>
<dbReference type="EC" id="3.6.3.41" evidence="9"/>
<dbReference type="GO" id="GO:0017004">
    <property type="term" value="P:cytochrome complex assembly"/>
    <property type="evidence" value="ECO:0007669"/>
    <property type="project" value="UniProtKB-KW"/>
</dbReference>
<dbReference type="GO" id="GO:0022857">
    <property type="term" value="F:transmembrane transporter activity"/>
    <property type="evidence" value="ECO:0007669"/>
    <property type="project" value="InterPro"/>
</dbReference>
<dbReference type="PANTHER" id="PTHR43499">
    <property type="entry name" value="ABC TRANSPORTER I FAMILY MEMBER 1"/>
    <property type="match status" value="1"/>
</dbReference>
<protein>
    <submittedName>
        <fullName evidence="9">Heme ABC exporter, ATP-binding protein CcmA</fullName>
        <ecNumber evidence="9">3.6.3.41</ecNumber>
    </submittedName>
</protein>
<dbReference type="InterPro" id="IPR003593">
    <property type="entry name" value="AAA+_ATPase"/>
</dbReference>
<keyword evidence="6" id="KW-0472">Membrane</keyword>
<keyword evidence="2" id="KW-0547">Nucleotide-binding</keyword>
<dbReference type="RefSeq" id="WP_038559842.1">
    <property type="nucleotide sequence ID" value="NZ_CP007481.1"/>
</dbReference>
<dbReference type="HOGENOM" id="CLU_000604_1_2_5"/>
<keyword evidence="5" id="KW-1278">Translocase</keyword>
<dbReference type="AlphaFoldDB" id="X5H4V5"/>
<dbReference type="EMBL" id="CP007481">
    <property type="protein sequence ID" value="AHX11596.1"/>
    <property type="molecule type" value="Genomic_DNA"/>
</dbReference>
<keyword evidence="10" id="KW-1185">Reference proteome</keyword>
<dbReference type="Proteomes" id="UP000023755">
    <property type="component" value="Chromosome"/>
</dbReference>